<protein>
    <submittedName>
        <fullName evidence="7">Polysaccharide biosynthesis C-terminal domain-containing protein</fullName>
    </submittedName>
</protein>
<feature type="transmembrane region" description="Helical" evidence="6">
    <location>
        <begin position="423"/>
        <end position="440"/>
    </location>
</feature>
<reference evidence="7 8" key="1">
    <citation type="submission" date="2020-11" db="EMBL/GenBank/DDBJ databases">
        <title>P. mediterranea TC4 genome.</title>
        <authorList>
            <person name="Molmeret M."/>
        </authorList>
    </citation>
    <scope>NUCLEOTIDE SEQUENCE [LARGE SCALE GENOMIC DNA]</scope>
    <source>
        <strain evidence="7 8">TC4</strain>
    </source>
</reference>
<feature type="transmembrane region" description="Helical" evidence="6">
    <location>
        <begin position="80"/>
        <end position="101"/>
    </location>
</feature>
<gene>
    <name evidence="7" type="ORF">FNJ87_13995</name>
</gene>
<dbReference type="EMBL" id="JADKYU010000730">
    <property type="protein sequence ID" value="MBF4985393.1"/>
    <property type="molecule type" value="Genomic_DNA"/>
</dbReference>
<feature type="transmembrane region" description="Helical" evidence="6">
    <location>
        <begin position="251"/>
        <end position="268"/>
    </location>
</feature>
<evidence type="ECO:0000256" key="5">
    <source>
        <dbReference type="ARBA" id="ARBA00023136"/>
    </source>
</evidence>
<keyword evidence="8" id="KW-1185">Reference proteome</keyword>
<evidence type="ECO:0000256" key="1">
    <source>
        <dbReference type="ARBA" id="ARBA00004651"/>
    </source>
</evidence>
<evidence type="ECO:0000256" key="2">
    <source>
        <dbReference type="ARBA" id="ARBA00022475"/>
    </source>
</evidence>
<keyword evidence="4 6" id="KW-1133">Transmembrane helix</keyword>
<evidence type="ECO:0000256" key="6">
    <source>
        <dbReference type="SAM" id="Phobius"/>
    </source>
</evidence>
<comment type="caution">
    <text evidence="7">The sequence shown here is derived from an EMBL/GenBank/DDBJ whole genome shotgun (WGS) entry which is preliminary data.</text>
</comment>
<accession>A0ABS0A7P9</accession>
<feature type="transmembrane region" description="Helical" evidence="6">
    <location>
        <begin position="388"/>
        <end position="411"/>
    </location>
</feature>
<dbReference type="Proteomes" id="UP001194729">
    <property type="component" value="Unassembled WGS sequence"/>
</dbReference>
<name>A0ABS0A7P9_9FLAO</name>
<feature type="transmembrane region" description="Helical" evidence="6">
    <location>
        <begin position="330"/>
        <end position="348"/>
    </location>
</feature>
<feature type="transmembrane region" description="Helical" evidence="6">
    <location>
        <begin position="217"/>
        <end position="235"/>
    </location>
</feature>
<feature type="transmembrane region" description="Helical" evidence="6">
    <location>
        <begin position="180"/>
        <end position="197"/>
    </location>
</feature>
<dbReference type="InterPro" id="IPR050833">
    <property type="entry name" value="Poly_Biosynth_Transport"/>
</dbReference>
<dbReference type="PANTHER" id="PTHR30250">
    <property type="entry name" value="PST FAMILY PREDICTED COLANIC ACID TRANSPORTER"/>
    <property type="match status" value="1"/>
</dbReference>
<evidence type="ECO:0000313" key="8">
    <source>
        <dbReference type="Proteomes" id="UP001194729"/>
    </source>
</evidence>
<feature type="transmembrane region" description="Helical" evidence="6">
    <location>
        <begin position="39"/>
        <end position="60"/>
    </location>
</feature>
<comment type="subcellular location">
    <subcellularLocation>
        <location evidence="1">Cell membrane</location>
        <topology evidence="1">Multi-pass membrane protein</topology>
    </subcellularLocation>
</comment>
<keyword evidence="2" id="KW-1003">Cell membrane</keyword>
<dbReference type="Pfam" id="PF01943">
    <property type="entry name" value="Polysacc_synt"/>
    <property type="match status" value="1"/>
</dbReference>
<feature type="transmembrane region" description="Helical" evidence="6">
    <location>
        <begin position="300"/>
        <end position="318"/>
    </location>
</feature>
<feature type="transmembrane region" description="Helical" evidence="6">
    <location>
        <begin position="12"/>
        <end position="33"/>
    </location>
</feature>
<feature type="transmembrane region" description="Helical" evidence="6">
    <location>
        <begin position="360"/>
        <end position="382"/>
    </location>
</feature>
<evidence type="ECO:0000256" key="4">
    <source>
        <dbReference type="ARBA" id="ARBA00022989"/>
    </source>
</evidence>
<feature type="transmembrane region" description="Helical" evidence="6">
    <location>
        <begin position="156"/>
        <end position="174"/>
    </location>
</feature>
<sequence length="483" mass="55379">MGIVIKQSGWNLAITAAGFVLGALNVLLLATTYLDDQYYGLWGYILSTAFLLFPLMSFGIHNTLVKFYSRYDDKNDRDSFLTQMLLWPLIIIIPVFILIYIYYDPIRLYIANRNQITSEFVWPIAVIAVFQAYFEIFYAWTKVHMKTIGGNFLKEVFYRFGATVMLISLALNWITQIQFIYSLVIIYGLRAFIMKIVALKTYSPKWQLGKIKASKDLINYSLLMIVAGSVSTALLDLDKFMINDYLIIDNISWYNVAVFIATVIAVPARGMAQIMHPLTAGHFNRGEMIEVEHLYKRSSLNLSIISGFLVIIIICNVNEFYDLMRPEYRVGIPIVMLIAIVKYAESLLGSNNAILYNSDLYRVTLWLGLLLAFIAVILNMWLIPLYGLIGAAISTCIAYVLYAFAKAFYVYHKLHIHPWTTRTSLSIFVILAFIAVFYFWDFSWNPVLNILIKSIILSIAYLLVIRKMKLSDEINGLVSKYLP</sequence>
<dbReference type="PANTHER" id="PTHR30250:SF11">
    <property type="entry name" value="O-ANTIGEN TRANSPORTER-RELATED"/>
    <property type="match status" value="1"/>
</dbReference>
<evidence type="ECO:0000256" key="3">
    <source>
        <dbReference type="ARBA" id="ARBA00022692"/>
    </source>
</evidence>
<keyword evidence="3 6" id="KW-0812">Transmembrane</keyword>
<feature type="transmembrane region" description="Helical" evidence="6">
    <location>
        <begin position="446"/>
        <end position="465"/>
    </location>
</feature>
<dbReference type="InterPro" id="IPR002797">
    <property type="entry name" value="Polysacc_synth"/>
</dbReference>
<proteinExistence type="predicted"/>
<evidence type="ECO:0000313" key="7">
    <source>
        <dbReference type="EMBL" id="MBF4985393.1"/>
    </source>
</evidence>
<feature type="transmembrane region" description="Helical" evidence="6">
    <location>
        <begin position="121"/>
        <end position="140"/>
    </location>
</feature>
<organism evidence="7 8">
    <name type="scientific">Nonlabens mediterrranea</name>
    <dbReference type="NCBI Taxonomy" id="1419947"/>
    <lineage>
        <taxon>Bacteria</taxon>
        <taxon>Pseudomonadati</taxon>
        <taxon>Bacteroidota</taxon>
        <taxon>Flavobacteriia</taxon>
        <taxon>Flavobacteriales</taxon>
        <taxon>Flavobacteriaceae</taxon>
        <taxon>Nonlabens</taxon>
    </lineage>
</organism>
<keyword evidence="5 6" id="KW-0472">Membrane</keyword>